<evidence type="ECO:0000256" key="6">
    <source>
        <dbReference type="SAM" id="Phobius"/>
    </source>
</evidence>
<dbReference type="EMBL" id="CP036274">
    <property type="protein sequence ID" value="QDU25305.1"/>
    <property type="molecule type" value="Genomic_DNA"/>
</dbReference>
<dbReference type="Proteomes" id="UP000315017">
    <property type="component" value="Chromosome"/>
</dbReference>
<feature type="transmembrane region" description="Helical" evidence="6">
    <location>
        <begin position="234"/>
        <end position="261"/>
    </location>
</feature>
<proteinExistence type="inferred from homology"/>
<dbReference type="GO" id="GO:0016020">
    <property type="term" value="C:membrane"/>
    <property type="evidence" value="ECO:0007669"/>
    <property type="project" value="UniProtKB-SubCell"/>
</dbReference>
<feature type="transmembrane region" description="Helical" evidence="6">
    <location>
        <begin position="7"/>
        <end position="26"/>
    </location>
</feature>
<protein>
    <submittedName>
        <fullName evidence="7">AI-2 transport protein TqsA</fullName>
    </submittedName>
</protein>
<comment type="similarity">
    <text evidence="2">Belongs to the autoinducer-2 exporter (AI-2E) (TC 2.A.86) family.</text>
</comment>
<feature type="transmembrane region" description="Helical" evidence="6">
    <location>
        <begin position="206"/>
        <end position="228"/>
    </location>
</feature>
<feature type="transmembrane region" description="Helical" evidence="6">
    <location>
        <begin position="305"/>
        <end position="332"/>
    </location>
</feature>
<dbReference type="GO" id="GO:0055085">
    <property type="term" value="P:transmembrane transport"/>
    <property type="evidence" value="ECO:0007669"/>
    <property type="project" value="TreeGrafter"/>
</dbReference>
<evidence type="ECO:0000256" key="5">
    <source>
        <dbReference type="ARBA" id="ARBA00023136"/>
    </source>
</evidence>
<keyword evidence="4 6" id="KW-1133">Transmembrane helix</keyword>
<reference evidence="7 8" key="1">
    <citation type="submission" date="2019-02" db="EMBL/GenBank/DDBJ databases">
        <title>Deep-cultivation of Planctomycetes and their phenomic and genomic characterization uncovers novel biology.</title>
        <authorList>
            <person name="Wiegand S."/>
            <person name="Jogler M."/>
            <person name="Boedeker C."/>
            <person name="Pinto D."/>
            <person name="Vollmers J."/>
            <person name="Rivas-Marin E."/>
            <person name="Kohn T."/>
            <person name="Peeters S.H."/>
            <person name="Heuer A."/>
            <person name="Rast P."/>
            <person name="Oberbeckmann S."/>
            <person name="Bunk B."/>
            <person name="Jeske O."/>
            <person name="Meyerdierks A."/>
            <person name="Storesund J.E."/>
            <person name="Kallscheuer N."/>
            <person name="Luecker S."/>
            <person name="Lage O.M."/>
            <person name="Pohl T."/>
            <person name="Merkel B.J."/>
            <person name="Hornburger P."/>
            <person name="Mueller R.-W."/>
            <person name="Bruemmer F."/>
            <person name="Labrenz M."/>
            <person name="Spormann A.M."/>
            <person name="Op den Camp H."/>
            <person name="Overmann J."/>
            <person name="Amann R."/>
            <person name="Jetten M.S.M."/>
            <person name="Mascher T."/>
            <person name="Medema M.H."/>
            <person name="Devos D.P."/>
            <person name="Kaster A.-K."/>
            <person name="Ovreas L."/>
            <person name="Rohde M."/>
            <person name="Galperin M.Y."/>
            <person name="Jogler C."/>
        </authorList>
    </citation>
    <scope>NUCLEOTIDE SEQUENCE [LARGE SCALE GENOMIC DNA]</scope>
    <source>
        <strain evidence="7 8">ETA_A8</strain>
    </source>
</reference>
<keyword evidence="8" id="KW-1185">Reference proteome</keyword>
<keyword evidence="5 6" id="KW-0472">Membrane</keyword>
<evidence type="ECO:0000256" key="2">
    <source>
        <dbReference type="ARBA" id="ARBA00009773"/>
    </source>
</evidence>
<evidence type="ECO:0000313" key="8">
    <source>
        <dbReference type="Proteomes" id="UP000315017"/>
    </source>
</evidence>
<comment type="subcellular location">
    <subcellularLocation>
        <location evidence="1">Membrane</location>
        <topology evidence="1">Multi-pass membrane protein</topology>
    </subcellularLocation>
</comment>
<dbReference type="PANTHER" id="PTHR21716:SF16">
    <property type="entry name" value="BLL1467 PROTEIN"/>
    <property type="match status" value="1"/>
</dbReference>
<dbReference type="PANTHER" id="PTHR21716">
    <property type="entry name" value="TRANSMEMBRANE PROTEIN"/>
    <property type="match status" value="1"/>
</dbReference>
<feature type="transmembrane region" description="Helical" evidence="6">
    <location>
        <begin position="62"/>
        <end position="83"/>
    </location>
</feature>
<dbReference type="KEGG" id="aagg:ETAA8_03690"/>
<evidence type="ECO:0000256" key="1">
    <source>
        <dbReference type="ARBA" id="ARBA00004141"/>
    </source>
</evidence>
<feature type="transmembrane region" description="Helical" evidence="6">
    <location>
        <begin position="268"/>
        <end position="285"/>
    </location>
</feature>
<evidence type="ECO:0000256" key="4">
    <source>
        <dbReference type="ARBA" id="ARBA00022989"/>
    </source>
</evidence>
<dbReference type="OrthoDB" id="9799225at2"/>
<dbReference type="Pfam" id="PF01594">
    <property type="entry name" value="AI-2E_transport"/>
    <property type="match status" value="1"/>
</dbReference>
<dbReference type="RefSeq" id="WP_145084038.1">
    <property type="nucleotide sequence ID" value="NZ_CP036274.1"/>
</dbReference>
<dbReference type="InterPro" id="IPR002549">
    <property type="entry name" value="AI-2E-like"/>
</dbReference>
<feature type="transmembrane region" description="Helical" evidence="6">
    <location>
        <begin position="144"/>
        <end position="171"/>
    </location>
</feature>
<gene>
    <name evidence="7" type="primary">tqsA_1</name>
    <name evidence="7" type="ORF">ETAA8_03690</name>
</gene>
<feature type="transmembrane region" description="Helical" evidence="6">
    <location>
        <begin position="32"/>
        <end position="50"/>
    </location>
</feature>
<evidence type="ECO:0000256" key="3">
    <source>
        <dbReference type="ARBA" id="ARBA00022692"/>
    </source>
</evidence>
<keyword evidence="3 6" id="KW-0812">Transmembrane</keyword>
<dbReference type="AlphaFoldDB" id="A0A517Y4Z6"/>
<name>A0A517Y4Z6_9BACT</name>
<evidence type="ECO:0000313" key="7">
    <source>
        <dbReference type="EMBL" id="QDU25305.1"/>
    </source>
</evidence>
<accession>A0A517Y4Z6</accession>
<sequence>MSAEAKFPAANMPVTVLAWLGTLAALYFARDLLVPIVLSLLLALLLMPIVRRLRTWRVPDSVSAFVLVATIVVLFGIGVLTLASEAQRWVVDAPKILSRASQLVPTEIGPFKHLKAASKAMQDMTRSDDEAPPLQVEVASHDTMFAALGVSTHFIAAAIIVFVLTFFLLAFHSTLLNQAVESRDSYNDKRTIVQLLRNVEDGVSRYLLTITLINCGLGVVAGLMLWMLEIPNPVLWGVMVTMLNYVPHVGAFFCMGILFLVGAVTHESLAYGLTIAGMFAVLTSLESYFITPYVLSRSLQLSPLAIIIAILFWGWMWGIAGGLMAAPLLAVIKLTCDQFESLHGLAAVLTGETEKPHGPHY</sequence>
<organism evidence="7 8">
    <name type="scientific">Anatilimnocola aggregata</name>
    <dbReference type="NCBI Taxonomy" id="2528021"/>
    <lineage>
        <taxon>Bacteria</taxon>
        <taxon>Pseudomonadati</taxon>
        <taxon>Planctomycetota</taxon>
        <taxon>Planctomycetia</taxon>
        <taxon>Pirellulales</taxon>
        <taxon>Pirellulaceae</taxon>
        <taxon>Anatilimnocola</taxon>
    </lineage>
</organism>